<proteinExistence type="predicted"/>
<dbReference type="RefSeq" id="WP_023521549.1">
    <property type="nucleotide sequence ID" value="NC_022873.1"/>
</dbReference>
<reference evidence="1 2" key="1">
    <citation type="submission" date="2013-05" db="EMBL/GenBank/DDBJ databases">
        <title>Complete genome sequence of Bacillus thuringiensis YBT-1518, a typical strain with high toxicity to nematode.</title>
        <authorList>
            <person name="Wang P."/>
            <person name="Zhang C."/>
            <person name="Guo M."/>
            <person name="Guo S."/>
            <person name="Zhu Y."/>
            <person name="Zheng J."/>
            <person name="Zhu L."/>
            <person name="Ruan L."/>
            <person name="Peng D."/>
            <person name="Sun M."/>
        </authorList>
    </citation>
    <scope>NUCLEOTIDE SEQUENCE [LARGE SCALE GENOMIC DNA]</scope>
    <source>
        <strain evidence="1 2">YBT-1518</strain>
    </source>
</reference>
<accession>A0A9W3KAH5</accession>
<gene>
    <name evidence="1" type="ORF">YBT1518_09080</name>
</gene>
<dbReference type="AlphaFoldDB" id="A0A9W3KAH5"/>
<name>A0A9W3KAH5_BACTU</name>
<protein>
    <submittedName>
        <fullName evidence="1">Uncharacterized protein</fullName>
    </submittedName>
</protein>
<sequence>MKYFEFDKHEYWALVAAETVEVAYEVYAKEVGGEDGNPESVKEEGEAVEVTKELAFGKFLNAVAHLEENKGRTIKDFTNEFLNHENTTILITSELA</sequence>
<dbReference type="KEGG" id="bthu:YBT1518_09080"/>
<dbReference type="Proteomes" id="UP000018566">
    <property type="component" value="Chromosome"/>
</dbReference>
<dbReference type="EMBL" id="CP005935">
    <property type="protein sequence ID" value="AHA71013.1"/>
    <property type="molecule type" value="Genomic_DNA"/>
</dbReference>
<evidence type="ECO:0000313" key="2">
    <source>
        <dbReference type="Proteomes" id="UP000018566"/>
    </source>
</evidence>
<organism evidence="1 2">
    <name type="scientific">Bacillus thuringiensis YBT-1518</name>
    <dbReference type="NCBI Taxonomy" id="529122"/>
    <lineage>
        <taxon>Bacteria</taxon>
        <taxon>Bacillati</taxon>
        <taxon>Bacillota</taxon>
        <taxon>Bacilli</taxon>
        <taxon>Bacillales</taxon>
        <taxon>Bacillaceae</taxon>
        <taxon>Bacillus</taxon>
        <taxon>Bacillus cereus group</taxon>
    </lineage>
</organism>
<evidence type="ECO:0000313" key="1">
    <source>
        <dbReference type="EMBL" id="AHA71013.1"/>
    </source>
</evidence>